<keyword evidence="2" id="KW-0472">Membrane</keyword>
<dbReference type="EMBL" id="JAVDQF010000001">
    <property type="protein sequence ID" value="MDR6268435.1"/>
    <property type="molecule type" value="Genomic_DNA"/>
</dbReference>
<reference evidence="4 5" key="1">
    <citation type="submission" date="2023-07" db="EMBL/GenBank/DDBJ databases">
        <title>Sequencing the genomes of 1000 actinobacteria strains.</title>
        <authorList>
            <person name="Klenk H.-P."/>
        </authorList>
    </citation>
    <scope>NUCLEOTIDE SEQUENCE [LARGE SCALE GENOMIC DNA]</scope>
    <source>
        <strain evidence="4 5">DSM 14555</strain>
    </source>
</reference>
<dbReference type="Proteomes" id="UP001185069">
    <property type="component" value="Unassembled WGS sequence"/>
</dbReference>
<feature type="compositionally biased region" description="Basic and acidic residues" evidence="1">
    <location>
        <begin position="351"/>
        <end position="361"/>
    </location>
</feature>
<dbReference type="InterPro" id="IPR011089">
    <property type="entry name" value="GmrSD_C"/>
</dbReference>
<feature type="compositionally biased region" description="Pro residues" evidence="1">
    <location>
        <begin position="362"/>
        <end position="407"/>
    </location>
</feature>
<keyword evidence="2" id="KW-1133">Transmembrane helix</keyword>
<feature type="region of interest" description="Disordered" evidence="1">
    <location>
        <begin position="1"/>
        <end position="27"/>
    </location>
</feature>
<evidence type="ECO:0000313" key="5">
    <source>
        <dbReference type="Proteomes" id="UP001185069"/>
    </source>
</evidence>
<accession>A0ABU1J8H1</accession>
<evidence type="ECO:0000259" key="3">
    <source>
        <dbReference type="Pfam" id="PF07510"/>
    </source>
</evidence>
<feature type="compositionally biased region" description="Pro residues" evidence="1">
    <location>
        <begin position="476"/>
        <end position="491"/>
    </location>
</feature>
<feature type="compositionally biased region" description="Pro residues" evidence="1">
    <location>
        <begin position="438"/>
        <end position="457"/>
    </location>
</feature>
<dbReference type="PANTHER" id="PTHR24094">
    <property type="entry name" value="SECRETED PROTEIN"/>
    <property type="match status" value="1"/>
</dbReference>
<protein>
    <recommendedName>
        <fullName evidence="3">GmrSD restriction endonucleases C-terminal domain-containing protein</fullName>
    </recommendedName>
</protein>
<name>A0ABU1J8H1_9MICC</name>
<evidence type="ECO:0000256" key="2">
    <source>
        <dbReference type="SAM" id="Phobius"/>
    </source>
</evidence>
<feature type="region of interest" description="Disordered" evidence="1">
    <location>
        <begin position="305"/>
        <end position="491"/>
    </location>
</feature>
<gene>
    <name evidence="4" type="ORF">JOE69_000673</name>
</gene>
<keyword evidence="5" id="KW-1185">Reference proteome</keyword>
<dbReference type="RefSeq" id="WP_309796095.1">
    <property type="nucleotide sequence ID" value="NZ_BAAAHY010000006.1"/>
</dbReference>
<dbReference type="Pfam" id="PF07510">
    <property type="entry name" value="GmrSD_C"/>
    <property type="match status" value="1"/>
</dbReference>
<feature type="region of interest" description="Disordered" evidence="1">
    <location>
        <begin position="80"/>
        <end position="107"/>
    </location>
</feature>
<evidence type="ECO:0000313" key="4">
    <source>
        <dbReference type="EMBL" id="MDR6268435.1"/>
    </source>
</evidence>
<sequence length="491" mass="50035">MGRRPSVESEADFAPAAAGRGDADAPTLASTKRAKQWILLIVVVLAISLIVTLGGLIRGALASSGSMVLPTPNGIPTVYVTDPPPPGPATDPGDQAPVEPAPASTVVPSGAVAPNPQPVFGTLALDLLARIPVQPAAPSAGYARSNFGPSWLDLGVGCDSRNATLKRDLGGVVLAQGNNQCIVQAGELKDPYSGGRLVFDRAAASMIQIDEVVSLANAWQTGAQSLSAAQRVGFANDALNLLAVDAVTSIQKHSADAAGWLPPNAEFRCAYVARQISVKATYGLWVTQEERDAMAAVLQACPTTTVPTNQRPADTGIAAGPSPDSAPAAPAPQGTGQKPPAQKNTDQMNASEKKPAQKDSGPKPPVVVPPVPTKPSIPWLPPLPPSGDQPWPPNYFPVPPPLDPPFGPWSNGPGDWSQLPVGPPELPLLPGIDGSGLPPNPAIPGPPAPVPTVPIPTVPSSDFGQSQPPATAPGTPSAPAPGAPPIPTAPF</sequence>
<feature type="compositionally biased region" description="Low complexity" evidence="1">
    <location>
        <begin position="12"/>
        <end position="26"/>
    </location>
</feature>
<feature type="domain" description="GmrSD restriction endonucleases C-terminal" evidence="3">
    <location>
        <begin position="160"/>
        <end position="296"/>
    </location>
</feature>
<feature type="transmembrane region" description="Helical" evidence="2">
    <location>
        <begin position="37"/>
        <end position="57"/>
    </location>
</feature>
<keyword evidence="2" id="KW-0812">Transmembrane</keyword>
<organism evidence="4 5">
    <name type="scientific">Arthrobacter russicus</name>
    <dbReference type="NCBI Taxonomy" id="172040"/>
    <lineage>
        <taxon>Bacteria</taxon>
        <taxon>Bacillati</taxon>
        <taxon>Actinomycetota</taxon>
        <taxon>Actinomycetes</taxon>
        <taxon>Micrococcales</taxon>
        <taxon>Micrococcaceae</taxon>
        <taxon>Arthrobacter</taxon>
    </lineage>
</organism>
<comment type="caution">
    <text evidence="4">The sequence shown here is derived from an EMBL/GenBank/DDBJ whole genome shotgun (WGS) entry which is preliminary data.</text>
</comment>
<proteinExistence type="predicted"/>
<feature type="compositionally biased region" description="Low complexity" evidence="1">
    <location>
        <begin position="318"/>
        <end position="343"/>
    </location>
</feature>
<dbReference type="PANTHER" id="PTHR24094:SF15">
    <property type="entry name" value="AMP-DEPENDENT SYNTHETASE_LIGASE DOMAIN-CONTAINING PROTEIN-RELATED"/>
    <property type="match status" value="1"/>
</dbReference>
<evidence type="ECO:0000256" key="1">
    <source>
        <dbReference type="SAM" id="MobiDB-lite"/>
    </source>
</evidence>